<evidence type="ECO:0000256" key="5">
    <source>
        <dbReference type="ARBA" id="ARBA00022801"/>
    </source>
</evidence>
<evidence type="ECO:0000313" key="15">
    <source>
        <dbReference type="Proteomes" id="UP000184016"/>
    </source>
</evidence>
<dbReference type="Pfam" id="PF00772">
    <property type="entry name" value="DnaB"/>
    <property type="match status" value="1"/>
</dbReference>
<proteinExistence type="inferred from homology"/>
<dbReference type="GO" id="GO:0003677">
    <property type="term" value="F:DNA binding"/>
    <property type="evidence" value="ECO:0007669"/>
    <property type="project" value="UniProtKB-UniRule"/>
</dbReference>
<evidence type="ECO:0000256" key="8">
    <source>
        <dbReference type="ARBA" id="ARBA00023125"/>
    </source>
</evidence>
<evidence type="ECO:0000256" key="9">
    <source>
        <dbReference type="ARBA" id="ARBA00023235"/>
    </source>
</evidence>
<evidence type="ECO:0000256" key="10">
    <source>
        <dbReference type="ARBA" id="ARBA00048954"/>
    </source>
</evidence>
<protein>
    <recommendedName>
        <fullName evidence="11 12">Replicative DNA helicase</fullName>
        <ecNumber evidence="11 12">5.6.2.3</ecNumber>
    </recommendedName>
</protein>
<dbReference type="Proteomes" id="UP000184016">
    <property type="component" value="Unassembled WGS sequence"/>
</dbReference>
<evidence type="ECO:0000256" key="12">
    <source>
        <dbReference type="RuleBase" id="RU362085"/>
    </source>
</evidence>
<dbReference type="PROSITE" id="PS51199">
    <property type="entry name" value="SF4_HELICASE"/>
    <property type="match status" value="1"/>
</dbReference>
<dbReference type="EC" id="5.6.2.3" evidence="11 12"/>
<dbReference type="Gene3D" id="3.40.50.300">
    <property type="entry name" value="P-loop containing nucleotide triphosphate hydrolases"/>
    <property type="match status" value="1"/>
</dbReference>
<keyword evidence="15" id="KW-1185">Reference proteome</keyword>
<accession>A0A1M6T1X0</accession>
<dbReference type="NCBIfam" id="NF004384">
    <property type="entry name" value="PRK05748.1"/>
    <property type="match status" value="1"/>
</dbReference>
<dbReference type="SUPFAM" id="SSF52540">
    <property type="entry name" value="P-loop containing nucleoside triphosphate hydrolases"/>
    <property type="match status" value="1"/>
</dbReference>
<keyword evidence="2 12" id="KW-0639">Primosome</keyword>
<evidence type="ECO:0000313" key="14">
    <source>
        <dbReference type="EMBL" id="SHK50964.1"/>
    </source>
</evidence>
<keyword evidence="9" id="KW-0413">Isomerase</keyword>
<keyword evidence="5 12" id="KW-0378">Hydrolase</keyword>
<dbReference type="SUPFAM" id="SSF48024">
    <property type="entry name" value="N-terminal domain of DnaB helicase"/>
    <property type="match status" value="1"/>
</dbReference>
<keyword evidence="3 12" id="KW-0235">DNA replication</keyword>
<gene>
    <name evidence="14" type="ORF">SAMN05443507_11546</name>
</gene>
<sequence>MEEAVSPSVRQREVEMNGLRLPPQQIEAEQAVLGAMLISNDAVVEAIEILEADDFYRTPHRIIYGVMQRLFQEAEPIDVITVTASLASEEAALESVGGVEYIAQLAAALPTALHTYHYARIIKEKALMRRIIQVSTKIAEQGYDTEKTAAEVLADAERMILELSQYQKTRDFTHISDVLQSTFDRIEQLYASEGQLTGIPTGYSELDRMTSGFQKSDLIIVAARPSVGKTAFALNIAQNVAVRAGLPVAIFSLEMSKDQLVQRMLCAEAYIDGHKLRNGTLDDEDWPKLSMGVSTLSNSPLYIDDSPGITVPEMRSKLRRLKLEKGLGFVVIDYLQLIQGRRASGENRQQEISEISRSLKGLARELEVPVVALAQLSRSVEQRQDKRPMLSDIRESGSIEQDADIVAFLYRDDYYDPESEKKNIIEIIIAKQRNGPTGKVELVFLKNYNKFVNLERAHAAP</sequence>
<comment type="similarity">
    <text evidence="1 12">Belongs to the helicase family. DnaB subfamily.</text>
</comment>
<dbReference type="GO" id="GO:0016887">
    <property type="term" value="F:ATP hydrolysis activity"/>
    <property type="evidence" value="ECO:0007669"/>
    <property type="project" value="RHEA"/>
</dbReference>
<dbReference type="InterPro" id="IPR027417">
    <property type="entry name" value="P-loop_NTPase"/>
</dbReference>
<dbReference type="GO" id="GO:1990077">
    <property type="term" value="C:primosome complex"/>
    <property type="evidence" value="ECO:0007669"/>
    <property type="project" value="UniProtKB-UniRule"/>
</dbReference>
<name>A0A1M6T1X0_9BACL</name>
<organism evidence="14 15">
    <name type="scientific">Alicyclobacillus tolerans</name>
    <dbReference type="NCBI Taxonomy" id="90970"/>
    <lineage>
        <taxon>Bacteria</taxon>
        <taxon>Bacillati</taxon>
        <taxon>Bacillota</taxon>
        <taxon>Bacilli</taxon>
        <taxon>Bacillales</taxon>
        <taxon>Alicyclobacillaceae</taxon>
        <taxon>Alicyclobacillus</taxon>
    </lineage>
</organism>
<dbReference type="GO" id="GO:0043139">
    <property type="term" value="F:5'-3' DNA helicase activity"/>
    <property type="evidence" value="ECO:0007669"/>
    <property type="project" value="UniProtKB-EC"/>
</dbReference>
<keyword evidence="4 12" id="KW-0547">Nucleotide-binding</keyword>
<evidence type="ECO:0000256" key="1">
    <source>
        <dbReference type="ARBA" id="ARBA00008428"/>
    </source>
</evidence>
<comment type="function">
    <text evidence="12">The main replicative DNA helicase, it participates in initiation and elongation during chromosome replication. Travels ahead of the DNA replisome, separating dsDNA into templates for DNA synthesis. A processive ATP-dependent 5'-3' DNA helicase it has DNA-dependent ATPase activity.</text>
</comment>
<evidence type="ECO:0000256" key="11">
    <source>
        <dbReference type="NCBIfam" id="TIGR00665"/>
    </source>
</evidence>
<dbReference type="STRING" id="1830138.SAMN05443507_11546"/>
<dbReference type="FunFam" id="1.10.860.10:FF:000001">
    <property type="entry name" value="Replicative DNA helicase"/>
    <property type="match status" value="1"/>
</dbReference>
<dbReference type="InterPro" id="IPR007692">
    <property type="entry name" value="DNA_helicase_DnaB"/>
</dbReference>
<dbReference type="GO" id="GO:0042802">
    <property type="term" value="F:identical protein binding"/>
    <property type="evidence" value="ECO:0007669"/>
    <property type="project" value="UniProtKB-ARBA"/>
</dbReference>
<dbReference type="InterPro" id="IPR007693">
    <property type="entry name" value="DNA_helicase_DnaB-like_N"/>
</dbReference>
<keyword evidence="6 12" id="KW-0347">Helicase</keyword>
<dbReference type="InterPro" id="IPR007694">
    <property type="entry name" value="DNA_helicase_DnaB-like_C"/>
</dbReference>
<evidence type="ECO:0000259" key="13">
    <source>
        <dbReference type="PROSITE" id="PS51199"/>
    </source>
</evidence>
<feature type="domain" description="SF4 helicase" evidence="13">
    <location>
        <begin position="192"/>
        <end position="458"/>
    </location>
</feature>
<dbReference type="GO" id="GO:0005524">
    <property type="term" value="F:ATP binding"/>
    <property type="evidence" value="ECO:0007669"/>
    <property type="project" value="UniProtKB-UniRule"/>
</dbReference>
<evidence type="ECO:0000256" key="3">
    <source>
        <dbReference type="ARBA" id="ARBA00022705"/>
    </source>
</evidence>
<dbReference type="InterPro" id="IPR036185">
    <property type="entry name" value="DNA_heli_DnaB-like_N_sf"/>
</dbReference>
<evidence type="ECO:0000256" key="7">
    <source>
        <dbReference type="ARBA" id="ARBA00022840"/>
    </source>
</evidence>
<keyword evidence="8 12" id="KW-0238">DNA-binding</keyword>
<dbReference type="PANTHER" id="PTHR30153">
    <property type="entry name" value="REPLICATIVE DNA HELICASE DNAB"/>
    <property type="match status" value="1"/>
</dbReference>
<comment type="catalytic activity">
    <reaction evidence="10 12">
        <text>ATP + H2O = ADP + phosphate + H(+)</text>
        <dbReference type="Rhea" id="RHEA:13065"/>
        <dbReference type="ChEBI" id="CHEBI:15377"/>
        <dbReference type="ChEBI" id="CHEBI:15378"/>
        <dbReference type="ChEBI" id="CHEBI:30616"/>
        <dbReference type="ChEBI" id="CHEBI:43474"/>
        <dbReference type="ChEBI" id="CHEBI:456216"/>
        <dbReference type="EC" id="5.6.2.3"/>
    </reaction>
</comment>
<evidence type="ECO:0000256" key="6">
    <source>
        <dbReference type="ARBA" id="ARBA00022806"/>
    </source>
</evidence>
<reference evidence="15" key="1">
    <citation type="submission" date="2016-11" db="EMBL/GenBank/DDBJ databases">
        <authorList>
            <person name="Varghese N."/>
            <person name="Submissions S."/>
        </authorList>
    </citation>
    <scope>NUCLEOTIDE SEQUENCE [LARGE SCALE GENOMIC DNA]</scope>
    <source>
        <strain evidence="15">USBA-503</strain>
    </source>
</reference>
<dbReference type="FunFam" id="3.40.50.300:FF:000076">
    <property type="entry name" value="Replicative DNA helicase"/>
    <property type="match status" value="1"/>
</dbReference>
<evidence type="ECO:0000256" key="2">
    <source>
        <dbReference type="ARBA" id="ARBA00022515"/>
    </source>
</evidence>
<evidence type="ECO:0000256" key="4">
    <source>
        <dbReference type="ARBA" id="ARBA00022741"/>
    </source>
</evidence>
<dbReference type="NCBIfam" id="TIGR00665">
    <property type="entry name" value="DnaB"/>
    <property type="match status" value="1"/>
</dbReference>
<dbReference type="CDD" id="cd00984">
    <property type="entry name" value="DnaB_C"/>
    <property type="match status" value="1"/>
</dbReference>
<keyword evidence="7 12" id="KW-0067">ATP-binding</keyword>
<dbReference type="Pfam" id="PF03796">
    <property type="entry name" value="DnaB_C"/>
    <property type="match status" value="1"/>
</dbReference>
<dbReference type="PANTHER" id="PTHR30153:SF2">
    <property type="entry name" value="REPLICATIVE DNA HELICASE"/>
    <property type="match status" value="1"/>
</dbReference>
<dbReference type="GO" id="GO:0005829">
    <property type="term" value="C:cytosol"/>
    <property type="evidence" value="ECO:0007669"/>
    <property type="project" value="TreeGrafter"/>
</dbReference>
<dbReference type="GO" id="GO:0006269">
    <property type="term" value="P:DNA replication, synthesis of primer"/>
    <property type="evidence" value="ECO:0007669"/>
    <property type="project" value="UniProtKB-UniRule"/>
</dbReference>
<dbReference type="InterPro" id="IPR016136">
    <property type="entry name" value="DNA_helicase_N/primase_C"/>
</dbReference>
<dbReference type="EMBL" id="FRAF01000015">
    <property type="protein sequence ID" value="SHK50964.1"/>
    <property type="molecule type" value="Genomic_DNA"/>
</dbReference>
<dbReference type="Gene3D" id="1.10.860.10">
    <property type="entry name" value="DNAb Helicase, Chain A"/>
    <property type="match status" value="1"/>
</dbReference>
<dbReference type="AlphaFoldDB" id="A0A1M6T1X0"/>